<dbReference type="PANTHER" id="PTHR24253:SF100">
    <property type="entry name" value="POLYSERASE-2"/>
    <property type="match status" value="1"/>
</dbReference>
<dbReference type="CDD" id="cd00190">
    <property type="entry name" value="Tryp_SPc"/>
    <property type="match status" value="1"/>
</dbReference>
<dbReference type="EMBL" id="OD002708">
    <property type="protein sequence ID" value="CAD7405931.1"/>
    <property type="molecule type" value="Genomic_DNA"/>
</dbReference>
<evidence type="ECO:0000313" key="3">
    <source>
        <dbReference type="EMBL" id="CAD7405931.1"/>
    </source>
</evidence>
<dbReference type="SUPFAM" id="SSF50494">
    <property type="entry name" value="Trypsin-like serine proteases"/>
    <property type="match status" value="1"/>
</dbReference>
<dbReference type="AlphaFoldDB" id="A0A7R9D0K3"/>
<dbReference type="PROSITE" id="PS50240">
    <property type="entry name" value="TRYPSIN_DOM"/>
    <property type="match status" value="1"/>
</dbReference>
<dbReference type="InterPro" id="IPR043504">
    <property type="entry name" value="Peptidase_S1_PA_chymotrypsin"/>
</dbReference>
<protein>
    <recommendedName>
        <fullName evidence="2">Peptidase S1 domain-containing protein</fullName>
    </recommendedName>
</protein>
<reference evidence="3" key="1">
    <citation type="submission" date="2020-11" db="EMBL/GenBank/DDBJ databases">
        <authorList>
            <person name="Tran Van P."/>
        </authorList>
    </citation>
    <scope>NUCLEOTIDE SEQUENCE</scope>
</reference>
<accession>A0A7R9D0K3</accession>
<dbReference type="SMART" id="SM00020">
    <property type="entry name" value="Tryp_SPc"/>
    <property type="match status" value="1"/>
</dbReference>
<dbReference type="Gene3D" id="2.40.10.10">
    <property type="entry name" value="Trypsin-like serine proteases"/>
    <property type="match status" value="1"/>
</dbReference>
<dbReference type="InterPro" id="IPR009003">
    <property type="entry name" value="Peptidase_S1_PA"/>
</dbReference>
<dbReference type="PANTHER" id="PTHR24253">
    <property type="entry name" value="TRANSMEMBRANE PROTEASE SERINE"/>
    <property type="match status" value="1"/>
</dbReference>
<dbReference type="GO" id="GO:0006508">
    <property type="term" value="P:proteolysis"/>
    <property type="evidence" value="ECO:0007669"/>
    <property type="project" value="InterPro"/>
</dbReference>
<organism evidence="3">
    <name type="scientific">Timema poppense</name>
    <name type="common">Walking stick</name>
    <dbReference type="NCBI Taxonomy" id="170557"/>
    <lineage>
        <taxon>Eukaryota</taxon>
        <taxon>Metazoa</taxon>
        <taxon>Ecdysozoa</taxon>
        <taxon>Arthropoda</taxon>
        <taxon>Hexapoda</taxon>
        <taxon>Insecta</taxon>
        <taxon>Pterygota</taxon>
        <taxon>Neoptera</taxon>
        <taxon>Polyneoptera</taxon>
        <taxon>Phasmatodea</taxon>
        <taxon>Timematodea</taxon>
        <taxon>Timematoidea</taxon>
        <taxon>Timematidae</taxon>
        <taxon>Timema</taxon>
    </lineage>
</organism>
<dbReference type="Pfam" id="PF00089">
    <property type="entry name" value="Trypsin"/>
    <property type="match status" value="1"/>
</dbReference>
<keyword evidence="1" id="KW-1015">Disulfide bond</keyword>
<proteinExistence type="predicted"/>
<gene>
    <name evidence="3" type="ORF">TPSB3V08_LOCUS5204</name>
</gene>
<name>A0A7R9D0K3_TIMPO</name>
<evidence type="ECO:0000256" key="1">
    <source>
        <dbReference type="ARBA" id="ARBA00023157"/>
    </source>
</evidence>
<sequence length="308" mass="34721">MRSPKRVTQFKGSSHSVVLKEIPLPLWHNSECQAALRQQFGQDYDLPDTSLCAGAEGRDACDGDGGGPLVCEKGGQWYQVGVVSFGIGCGRRNTPGVYTRVAMYQQWIMDTVLRYRRGVVLRVSHSSLMSSDRMKPRSGDWTPVAWTLAPVDSRCIPSIEETTMRWYENITRMEKERTPKRKMELKFGRKLQDRPKKKQKTQITASLRRDDSHMVGARSQMKRSISERVSLIGVCPALQEQSHHLGEPSTSGQVQWCSSLHAFALLPLCHLNALDASLSWLQEGPSGRDRLTVTCDKYQAQTKMLPKL</sequence>
<evidence type="ECO:0000259" key="2">
    <source>
        <dbReference type="PROSITE" id="PS50240"/>
    </source>
</evidence>
<dbReference type="GO" id="GO:0004252">
    <property type="term" value="F:serine-type endopeptidase activity"/>
    <property type="evidence" value="ECO:0007669"/>
    <property type="project" value="InterPro"/>
</dbReference>
<feature type="domain" description="Peptidase S1" evidence="2">
    <location>
        <begin position="1"/>
        <end position="113"/>
    </location>
</feature>
<dbReference type="FunFam" id="2.40.10.10:FF:000415">
    <property type="match status" value="1"/>
</dbReference>
<dbReference type="InterPro" id="IPR001254">
    <property type="entry name" value="Trypsin_dom"/>
</dbReference>